<evidence type="ECO:0000313" key="3">
    <source>
        <dbReference type="EMBL" id="KAF2785960.1"/>
    </source>
</evidence>
<dbReference type="InterPro" id="IPR046529">
    <property type="entry name" value="DUF6594"/>
</dbReference>
<accession>A0A6A6WPD4</accession>
<dbReference type="PANTHER" id="PTHR34502:SF3">
    <property type="entry name" value="DUF6594 DOMAIN-CONTAINING PROTEIN"/>
    <property type="match status" value="1"/>
</dbReference>
<keyword evidence="1" id="KW-0472">Membrane</keyword>
<dbReference type="OrthoDB" id="5341582at2759"/>
<evidence type="ECO:0000313" key="4">
    <source>
        <dbReference type="Proteomes" id="UP000799757"/>
    </source>
</evidence>
<feature type="transmembrane region" description="Helical" evidence="1">
    <location>
        <begin position="234"/>
        <end position="252"/>
    </location>
</feature>
<feature type="transmembrane region" description="Helical" evidence="1">
    <location>
        <begin position="209"/>
        <end position="228"/>
    </location>
</feature>
<feature type="domain" description="DUF6594" evidence="2">
    <location>
        <begin position="28"/>
        <end position="275"/>
    </location>
</feature>
<keyword evidence="4" id="KW-1185">Reference proteome</keyword>
<protein>
    <recommendedName>
        <fullName evidence="2">DUF6594 domain-containing protein</fullName>
    </recommendedName>
</protein>
<reference evidence="3" key="1">
    <citation type="journal article" date="2020" name="Stud. Mycol.">
        <title>101 Dothideomycetes genomes: a test case for predicting lifestyles and emergence of pathogens.</title>
        <authorList>
            <person name="Haridas S."/>
            <person name="Albert R."/>
            <person name="Binder M."/>
            <person name="Bloem J."/>
            <person name="Labutti K."/>
            <person name="Salamov A."/>
            <person name="Andreopoulos B."/>
            <person name="Baker S."/>
            <person name="Barry K."/>
            <person name="Bills G."/>
            <person name="Bluhm B."/>
            <person name="Cannon C."/>
            <person name="Castanera R."/>
            <person name="Culley D."/>
            <person name="Daum C."/>
            <person name="Ezra D."/>
            <person name="Gonzalez J."/>
            <person name="Henrissat B."/>
            <person name="Kuo A."/>
            <person name="Liang C."/>
            <person name="Lipzen A."/>
            <person name="Lutzoni F."/>
            <person name="Magnuson J."/>
            <person name="Mondo S."/>
            <person name="Nolan M."/>
            <person name="Ohm R."/>
            <person name="Pangilinan J."/>
            <person name="Park H.-J."/>
            <person name="Ramirez L."/>
            <person name="Alfaro M."/>
            <person name="Sun H."/>
            <person name="Tritt A."/>
            <person name="Yoshinaga Y."/>
            <person name="Zwiers L.-H."/>
            <person name="Turgeon B."/>
            <person name="Goodwin S."/>
            <person name="Spatafora J."/>
            <person name="Crous P."/>
            <person name="Grigoriev I."/>
        </authorList>
    </citation>
    <scope>NUCLEOTIDE SEQUENCE</scope>
    <source>
        <strain evidence="3">CBS 109.77</strain>
    </source>
</reference>
<evidence type="ECO:0000259" key="2">
    <source>
        <dbReference type="Pfam" id="PF20237"/>
    </source>
</evidence>
<dbReference type="AlphaFoldDB" id="A0A6A6WPD4"/>
<dbReference type="EMBL" id="MU002592">
    <property type="protein sequence ID" value="KAF2785960.1"/>
    <property type="molecule type" value="Genomic_DNA"/>
</dbReference>
<name>A0A6A6WPD4_9PLEO</name>
<dbReference type="Pfam" id="PF20237">
    <property type="entry name" value="DUF6594"/>
    <property type="match status" value="1"/>
</dbReference>
<gene>
    <name evidence="3" type="ORF">K505DRAFT_400440</name>
</gene>
<dbReference type="PANTHER" id="PTHR34502">
    <property type="entry name" value="DUF6594 DOMAIN-CONTAINING PROTEIN-RELATED"/>
    <property type="match status" value="1"/>
</dbReference>
<dbReference type="Proteomes" id="UP000799757">
    <property type="component" value="Unassembled WGS sequence"/>
</dbReference>
<evidence type="ECO:0000256" key="1">
    <source>
        <dbReference type="SAM" id="Phobius"/>
    </source>
</evidence>
<feature type="transmembrane region" description="Helical" evidence="1">
    <location>
        <begin position="264"/>
        <end position="284"/>
    </location>
</feature>
<keyword evidence="1" id="KW-0812">Transmembrane</keyword>
<proteinExistence type="predicted"/>
<sequence length="287" mass="32657">MARFPKEADKRNDHSRRLMQIEDHPAGYPRFSALVASHDSFHLCRRFSNLRSRLLLIKQDRISSLEKQLQKVDHEETIPLRLGSTREDDNSERKSILSEIDNALADYDCLIIRNHQIFSFEAARPRAVSNLQNWIKGTGCLARHETNYLNYSDDLFCVASMDDTVMIWLETLVECMFTRVRQYFQKSRHLNISRDPNVHITPKPSITRVARVLMTPFIATLLLAPVIVCNCLSSLIARLFTIVIAATMFIAILSGSTKAKTVELVVAGATYTTVLIVFISSASMPRD</sequence>
<keyword evidence="1" id="KW-1133">Transmembrane helix</keyword>
<organism evidence="3 4">
    <name type="scientific">Melanomma pulvis-pyrius CBS 109.77</name>
    <dbReference type="NCBI Taxonomy" id="1314802"/>
    <lineage>
        <taxon>Eukaryota</taxon>
        <taxon>Fungi</taxon>
        <taxon>Dikarya</taxon>
        <taxon>Ascomycota</taxon>
        <taxon>Pezizomycotina</taxon>
        <taxon>Dothideomycetes</taxon>
        <taxon>Pleosporomycetidae</taxon>
        <taxon>Pleosporales</taxon>
        <taxon>Melanommataceae</taxon>
        <taxon>Melanomma</taxon>
    </lineage>
</organism>